<evidence type="ECO:0000313" key="1">
    <source>
        <dbReference type="EMBL" id="CAL1588668.1"/>
    </source>
</evidence>
<proteinExistence type="predicted"/>
<dbReference type="EMBL" id="OZ035840">
    <property type="protein sequence ID" value="CAL1588668.1"/>
    <property type="molecule type" value="Genomic_DNA"/>
</dbReference>
<dbReference type="AlphaFoldDB" id="A0AAV2KJ83"/>
<name>A0AAV2KJ83_KNICA</name>
<protein>
    <submittedName>
        <fullName evidence="1">Uncharacterized protein</fullName>
    </submittedName>
</protein>
<evidence type="ECO:0000313" key="2">
    <source>
        <dbReference type="Proteomes" id="UP001497482"/>
    </source>
</evidence>
<accession>A0AAV2KJ83</accession>
<keyword evidence="2" id="KW-1185">Reference proteome</keyword>
<reference evidence="1 2" key="1">
    <citation type="submission" date="2024-04" db="EMBL/GenBank/DDBJ databases">
        <authorList>
            <person name="Waldvogel A.-M."/>
            <person name="Schoenle A."/>
        </authorList>
    </citation>
    <scope>NUCLEOTIDE SEQUENCE [LARGE SCALE GENOMIC DNA]</scope>
</reference>
<organism evidence="1 2">
    <name type="scientific">Knipowitschia caucasica</name>
    <name type="common">Caucasian dwarf goby</name>
    <name type="synonym">Pomatoschistus caucasicus</name>
    <dbReference type="NCBI Taxonomy" id="637954"/>
    <lineage>
        <taxon>Eukaryota</taxon>
        <taxon>Metazoa</taxon>
        <taxon>Chordata</taxon>
        <taxon>Craniata</taxon>
        <taxon>Vertebrata</taxon>
        <taxon>Euteleostomi</taxon>
        <taxon>Actinopterygii</taxon>
        <taxon>Neopterygii</taxon>
        <taxon>Teleostei</taxon>
        <taxon>Neoteleostei</taxon>
        <taxon>Acanthomorphata</taxon>
        <taxon>Gobiaria</taxon>
        <taxon>Gobiiformes</taxon>
        <taxon>Gobioidei</taxon>
        <taxon>Gobiidae</taxon>
        <taxon>Gobiinae</taxon>
        <taxon>Knipowitschia</taxon>
    </lineage>
</organism>
<gene>
    <name evidence="1" type="ORF">KC01_LOCUS18424</name>
</gene>
<dbReference type="Proteomes" id="UP001497482">
    <property type="component" value="Chromosome 18"/>
</dbReference>
<sequence>MSVVVPVRSGASCCCEARAVIGSAAANERATLRLCGIGNTLQASPGTFCAEEDLRFLPCASAASGSDMFSVFWEMIPRYLLREDACGLS</sequence>